<dbReference type="AlphaFoldDB" id="A0A7X1B709"/>
<protein>
    <submittedName>
        <fullName evidence="2">Uncharacterized protein</fullName>
    </submittedName>
</protein>
<name>A0A7X1B709_9BACT</name>
<dbReference type="RefSeq" id="WP_185660706.1">
    <property type="nucleotide sequence ID" value="NZ_CAWPOO010000012.1"/>
</dbReference>
<organism evidence="2 3">
    <name type="scientific">Pelagicoccus albus</name>
    <dbReference type="NCBI Taxonomy" id="415222"/>
    <lineage>
        <taxon>Bacteria</taxon>
        <taxon>Pseudomonadati</taxon>
        <taxon>Verrucomicrobiota</taxon>
        <taxon>Opitutia</taxon>
        <taxon>Puniceicoccales</taxon>
        <taxon>Pelagicoccaceae</taxon>
        <taxon>Pelagicoccus</taxon>
    </lineage>
</organism>
<evidence type="ECO:0000256" key="1">
    <source>
        <dbReference type="SAM" id="MobiDB-lite"/>
    </source>
</evidence>
<accession>A0A7X1B709</accession>
<evidence type="ECO:0000313" key="3">
    <source>
        <dbReference type="Proteomes" id="UP000526501"/>
    </source>
</evidence>
<comment type="caution">
    <text evidence="2">The sequence shown here is derived from an EMBL/GenBank/DDBJ whole genome shotgun (WGS) entry which is preliminary data.</text>
</comment>
<sequence length="107" mass="11441">MSLTIFTVSNSSHVSDTSTPGSSLATTQPIETKTPETPTFDVHVEAETEKNAYNAFSVDGTIYKINLLGSGFDVANGYQLNATPVTFSQDSLKAGVKTDINSKLQSY</sequence>
<reference evidence="2 3" key="1">
    <citation type="submission" date="2020-07" db="EMBL/GenBank/DDBJ databases">
        <authorList>
            <person name="Feng X."/>
        </authorList>
    </citation>
    <scope>NUCLEOTIDE SEQUENCE [LARGE SCALE GENOMIC DNA]</scope>
    <source>
        <strain evidence="2 3">JCM23202</strain>
    </source>
</reference>
<dbReference type="EMBL" id="JACHVC010000012">
    <property type="protein sequence ID" value="MBC2606835.1"/>
    <property type="molecule type" value="Genomic_DNA"/>
</dbReference>
<keyword evidence="3" id="KW-1185">Reference proteome</keyword>
<gene>
    <name evidence="2" type="ORF">H5P27_12345</name>
</gene>
<evidence type="ECO:0000313" key="2">
    <source>
        <dbReference type="EMBL" id="MBC2606835.1"/>
    </source>
</evidence>
<feature type="region of interest" description="Disordered" evidence="1">
    <location>
        <begin position="1"/>
        <end position="38"/>
    </location>
</feature>
<dbReference type="Proteomes" id="UP000526501">
    <property type="component" value="Unassembled WGS sequence"/>
</dbReference>
<feature type="compositionally biased region" description="Polar residues" evidence="1">
    <location>
        <begin position="1"/>
        <end position="37"/>
    </location>
</feature>
<proteinExistence type="predicted"/>